<evidence type="ECO:0000256" key="9">
    <source>
        <dbReference type="ARBA" id="ARBA00022691"/>
    </source>
</evidence>
<protein>
    <recommendedName>
        <fullName evidence="4 12">Ribosomal RNA small subunit methyltransferase E</fullName>
        <ecNumber evidence="3 12">2.1.1.193</ecNumber>
    </recommendedName>
</protein>
<evidence type="ECO:0000259" key="13">
    <source>
        <dbReference type="Pfam" id="PF04452"/>
    </source>
</evidence>
<dbReference type="GO" id="GO:0070475">
    <property type="term" value="P:rRNA base methylation"/>
    <property type="evidence" value="ECO:0007669"/>
    <property type="project" value="TreeGrafter"/>
</dbReference>
<dbReference type="AlphaFoldDB" id="A0A2I1I739"/>
<evidence type="ECO:0000256" key="5">
    <source>
        <dbReference type="ARBA" id="ARBA00022490"/>
    </source>
</evidence>
<dbReference type="NCBIfam" id="TIGR00046">
    <property type="entry name" value="RsmE family RNA methyltransferase"/>
    <property type="match status" value="1"/>
</dbReference>
<dbReference type="PANTHER" id="PTHR30027">
    <property type="entry name" value="RIBOSOMAL RNA SMALL SUBUNIT METHYLTRANSFERASE E"/>
    <property type="match status" value="1"/>
</dbReference>
<dbReference type="Gene3D" id="3.40.1280.10">
    <property type="match status" value="1"/>
</dbReference>
<dbReference type="NCBIfam" id="NF008693">
    <property type="entry name" value="PRK11713.2-3"/>
    <property type="match status" value="1"/>
</dbReference>
<evidence type="ECO:0000256" key="11">
    <source>
        <dbReference type="ARBA" id="ARBA00047944"/>
    </source>
</evidence>
<evidence type="ECO:0000256" key="8">
    <source>
        <dbReference type="ARBA" id="ARBA00022679"/>
    </source>
</evidence>
<dbReference type="EC" id="2.1.1.193" evidence="3 12"/>
<keyword evidence="9 12" id="KW-0949">S-adenosyl-L-methionine</keyword>
<organism evidence="15 16">
    <name type="scientific">Schaalia turicensis</name>
    <dbReference type="NCBI Taxonomy" id="131111"/>
    <lineage>
        <taxon>Bacteria</taxon>
        <taxon>Bacillati</taxon>
        <taxon>Actinomycetota</taxon>
        <taxon>Actinomycetes</taxon>
        <taxon>Actinomycetales</taxon>
        <taxon>Actinomycetaceae</taxon>
        <taxon>Schaalia</taxon>
    </lineage>
</organism>
<dbReference type="InterPro" id="IPR029028">
    <property type="entry name" value="Alpha/beta_knot_MTases"/>
</dbReference>
<name>A0A2I1I739_9ACTO</name>
<comment type="catalytic activity">
    <reaction evidence="11 12">
        <text>uridine(1498) in 16S rRNA + S-adenosyl-L-methionine = N(3)-methyluridine(1498) in 16S rRNA + S-adenosyl-L-homocysteine + H(+)</text>
        <dbReference type="Rhea" id="RHEA:42920"/>
        <dbReference type="Rhea" id="RHEA-COMP:10283"/>
        <dbReference type="Rhea" id="RHEA-COMP:10284"/>
        <dbReference type="ChEBI" id="CHEBI:15378"/>
        <dbReference type="ChEBI" id="CHEBI:57856"/>
        <dbReference type="ChEBI" id="CHEBI:59789"/>
        <dbReference type="ChEBI" id="CHEBI:65315"/>
        <dbReference type="ChEBI" id="CHEBI:74502"/>
        <dbReference type="EC" id="2.1.1.193"/>
    </reaction>
</comment>
<dbReference type="InterPro" id="IPR046887">
    <property type="entry name" value="RsmE_PUA-like"/>
</dbReference>
<evidence type="ECO:0000256" key="7">
    <source>
        <dbReference type="ARBA" id="ARBA00022603"/>
    </source>
</evidence>
<sequence>MTRPVFIYEGDLVPCELDAGDTVSLEGTEGHHAATVRRIGVGEWIDLMDGHGTRLTCEVLSTSKKGLDLRVDRRVIEPQATPQLILVQGLAKAGRDEQAIEACTEIGIDKVIPWQSEYSVVRWNGPKASKGKAKWESVVRAAAKQARRAWIPSVGDVANSKALATWVEANIEAGGKVFICHEEATESLSSIIASDSTSFTTASSLTLVVGPEGGMKSEEVDWLQDAGASLVGLGANVLRSSTAGAVGATLLSATLGRL</sequence>
<evidence type="ECO:0000259" key="14">
    <source>
        <dbReference type="Pfam" id="PF20260"/>
    </source>
</evidence>
<dbReference type="PANTHER" id="PTHR30027:SF3">
    <property type="entry name" value="16S RRNA (URACIL(1498)-N(3))-METHYLTRANSFERASE"/>
    <property type="match status" value="1"/>
</dbReference>
<evidence type="ECO:0000256" key="6">
    <source>
        <dbReference type="ARBA" id="ARBA00022552"/>
    </source>
</evidence>
<evidence type="ECO:0000256" key="12">
    <source>
        <dbReference type="PIRNR" id="PIRNR015601"/>
    </source>
</evidence>
<dbReference type="RefSeq" id="WP_101627415.1">
    <property type="nucleotide sequence ID" value="NZ_PKKJ01000001.1"/>
</dbReference>
<dbReference type="Proteomes" id="UP000234545">
    <property type="component" value="Unassembled WGS sequence"/>
</dbReference>
<evidence type="ECO:0000256" key="1">
    <source>
        <dbReference type="ARBA" id="ARBA00004496"/>
    </source>
</evidence>
<gene>
    <name evidence="15" type="ORF">CYJ25_01350</name>
</gene>
<comment type="function">
    <text evidence="10 12">Specifically methylates the N3 position of the uracil ring of uridine 1498 (m3U1498) in 16S rRNA. Acts on the fully assembled 30S ribosomal subunit.</text>
</comment>
<dbReference type="InterPro" id="IPR015947">
    <property type="entry name" value="PUA-like_sf"/>
</dbReference>
<dbReference type="EMBL" id="PKKJ01000001">
    <property type="protein sequence ID" value="PKY66913.1"/>
    <property type="molecule type" value="Genomic_DNA"/>
</dbReference>
<evidence type="ECO:0000313" key="15">
    <source>
        <dbReference type="EMBL" id="PKY66913.1"/>
    </source>
</evidence>
<comment type="subcellular location">
    <subcellularLocation>
        <location evidence="1 12">Cytoplasm</location>
    </subcellularLocation>
</comment>
<evidence type="ECO:0000256" key="4">
    <source>
        <dbReference type="ARBA" id="ARBA00013673"/>
    </source>
</evidence>
<feature type="domain" description="Ribosomal RNA small subunit methyltransferase E methyltransferase" evidence="13">
    <location>
        <begin position="82"/>
        <end position="250"/>
    </location>
</feature>
<keyword evidence="8 12" id="KW-0808">Transferase</keyword>
<evidence type="ECO:0000256" key="3">
    <source>
        <dbReference type="ARBA" id="ARBA00012328"/>
    </source>
</evidence>
<dbReference type="CDD" id="cd18084">
    <property type="entry name" value="RsmE-like"/>
    <property type="match status" value="1"/>
</dbReference>
<accession>A0A2I1I739</accession>
<evidence type="ECO:0000313" key="16">
    <source>
        <dbReference type="Proteomes" id="UP000234545"/>
    </source>
</evidence>
<dbReference type="OrthoDB" id="9808126at2"/>
<dbReference type="InterPro" id="IPR006700">
    <property type="entry name" value="RsmE"/>
</dbReference>
<feature type="domain" description="Ribosomal RNA small subunit methyltransferase E PUA-like" evidence="14">
    <location>
        <begin position="25"/>
        <end position="71"/>
    </location>
</feature>
<reference evidence="15 16" key="1">
    <citation type="submission" date="2017-12" db="EMBL/GenBank/DDBJ databases">
        <title>Phylogenetic diversity of female urinary microbiome.</title>
        <authorList>
            <person name="Thomas-White K."/>
            <person name="Wolfe A.J."/>
        </authorList>
    </citation>
    <scope>NUCLEOTIDE SEQUENCE [LARGE SCALE GENOMIC DNA]</scope>
    <source>
        <strain evidence="15 16">UMB0250</strain>
    </source>
</reference>
<dbReference type="Gene3D" id="2.40.240.20">
    <property type="entry name" value="Hypothetical PUA domain-like, domain 1"/>
    <property type="match status" value="1"/>
</dbReference>
<proteinExistence type="inferred from homology"/>
<dbReference type="SUPFAM" id="SSF88697">
    <property type="entry name" value="PUA domain-like"/>
    <property type="match status" value="1"/>
</dbReference>
<dbReference type="PIRSF" id="PIRSF015601">
    <property type="entry name" value="MTase_slr0722"/>
    <property type="match status" value="1"/>
</dbReference>
<dbReference type="Pfam" id="PF04452">
    <property type="entry name" value="Methyltrans_RNA"/>
    <property type="match status" value="1"/>
</dbReference>
<evidence type="ECO:0000256" key="2">
    <source>
        <dbReference type="ARBA" id="ARBA00005528"/>
    </source>
</evidence>
<dbReference type="Pfam" id="PF20260">
    <property type="entry name" value="PUA_4"/>
    <property type="match status" value="1"/>
</dbReference>
<dbReference type="SUPFAM" id="SSF75217">
    <property type="entry name" value="alpha/beta knot"/>
    <property type="match status" value="1"/>
</dbReference>
<keyword evidence="6 12" id="KW-0698">rRNA processing</keyword>
<keyword evidence="7 12" id="KW-0489">Methyltransferase</keyword>
<evidence type="ECO:0000256" key="10">
    <source>
        <dbReference type="ARBA" id="ARBA00025699"/>
    </source>
</evidence>
<comment type="similarity">
    <text evidence="2 12">Belongs to the RNA methyltransferase RsmE family.</text>
</comment>
<dbReference type="InterPro" id="IPR029026">
    <property type="entry name" value="tRNA_m1G_MTases_N"/>
</dbReference>
<dbReference type="GO" id="GO:0005737">
    <property type="term" value="C:cytoplasm"/>
    <property type="evidence" value="ECO:0007669"/>
    <property type="project" value="UniProtKB-SubCell"/>
</dbReference>
<keyword evidence="5 12" id="KW-0963">Cytoplasm</keyword>
<comment type="caution">
    <text evidence="15">The sequence shown here is derived from an EMBL/GenBank/DDBJ whole genome shotgun (WGS) entry which is preliminary data.</text>
</comment>
<dbReference type="InterPro" id="IPR046886">
    <property type="entry name" value="RsmE_MTase_dom"/>
</dbReference>
<dbReference type="GO" id="GO:0070042">
    <property type="term" value="F:rRNA (uridine-N3-)-methyltransferase activity"/>
    <property type="evidence" value="ECO:0007669"/>
    <property type="project" value="TreeGrafter"/>
</dbReference>